<accession>A2BMU9</accession>
<dbReference type="InterPro" id="IPR001626">
    <property type="entry name" value="ABC_TroCD"/>
</dbReference>
<comment type="subcellular location">
    <subcellularLocation>
        <location evidence="1">Membrane</location>
        <topology evidence="1">Multi-pass membrane protein</topology>
    </subcellularLocation>
</comment>
<feature type="transmembrane region" description="Helical" evidence="6">
    <location>
        <begin position="153"/>
        <end position="178"/>
    </location>
</feature>
<keyword evidence="8" id="KW-1185">Reference proteome</keyword>
<dbReference type="KEGG" id="hbu:Hbut_1486"/>
<comment type="similarity">
    <text evidence="2">Belongs to the ABC-3 integral membrane protein family.</text>
</comment>
<dbReference type="HOGENOM" id="CLU_094088_0_0_2"/>
<feature type="transmembrane region" description="Helical" evidence="6">
    <location>
        <begin position="70"/>
        <end position="88"/>
    </location>
</feature>
<evidence type="ECO:0000313" key="8">
    <source>
        <dbReference type="Proteomes" id="UP000002593"/>
    </source>
</evidence>
<dbReference type="AlphaFoldDB" id="A2BMU9"/>
<evidence type="ECO:0000256" key="1">
    <source>
        <dbReference type="ARBA" id="ARBA00004141"/>
    </source>
</evidence>
<gene>
    <name evidence="7" type="ordered locus">Hbut_1486</name>
</gene>
<feature type="transmembrane region" description="Helical" evidence="6">
    <location>
        <begin position="28"/>
        <end position="45"/>
    </location>
</feature>
<proteinExistence type="inferred from homology"/>
<feature type="transmembrane region" description="Helical" evidence="6">
    <location>
        <begin position="184"/>
        <end position="203"/>
    </location>
</feature>
<evidence type="ECO:0000256" key="5">
    <source>
        <dbReference type="ARBA" id="ARBA00023136"/>
    </source>
</evidence>
<evidence type="ECO:0000313" key="7">
    <source>
        <dbReference type="EMBL" id="ABM81310.1"/>
    </source>
</evidence>
<dbReference type="SUPFAM" id="SSF81345">
    <property type="entry name" value="ABC transporter involved in vitamin B12 uptake, BtuC"/>
    <property type="match status" value="1"/>
</dbReference>
<keyword evidence="5 6" id="KW-0472">Membrane</keyword>
<dbReference type="EnsemblBacteria" id="ABM81310">
    <property type="protein sequence ID" value="ABM81310"/>
    <property type="gene ID" value="Hbut_1486"/>
</dbReference>
<dbReference type="eggNOG" id="arCOG01006">
    <property type="taxonomic scope" value="Archaea"/>
</dbReference>
<dbReference type="GO" id="GO:0055085">
    <property type="term" value="P:transmembrane transport"/>
    <property type="evidence" value="ECO:0007669"/>
    <property type="project" value="InterPro"/>
</dbReference>
<organism evidence="7 8">
    <name type="scientific">Hyperthermus butylicus (strain DSM 5456 / JCM 9403 / PLM1-5)</name>
    <dbReference type="NCBI Taxonomy" id="415426"/>
    <lineage>
        <taxon>Archaea</taxon>
        <taxon>Thermoproteota</taxon>
        <taxon>Thermoprotei</taxon>
        <taxon>Desulfurococcales</taxon>
        <taxon>Pyrodictiaceae</taxon>
        <taxon>Hyperthermus</taxon>
    </lineage>
</organism>
<keyword evidence="4 6" id="KW-1133">Transmembrane helix</keyword>
<dbReference type="PANTHER" id="PTHR30477">
    <property type="entry name" value="ABC-TRANSPORTER METAL-BINDING PROTEIN"/>
    <property type="match status" value="1"/>
</dbReference>
<evidence type="ECO:0000256" key="6">
    <source>
        <dbReference type="SAM" id="Phobius"/>
    </source>
</evidence>
<dbReference type="GO" id="GO:0043190">
    <property type="term" value="C:ATP-binding cassette (ABC) transporter complex"/>
    <property type="evidence" value="ECO:0007669"/>
    <property type="project" value="InterPro"/>
</dbReference>
<evidence type="ECO:0000256" key="2">
    <source>
        <dbReference type="ARBA" id="ARBA00008034"/>
    </source>
</evidence>
<dbReference type="PANTHER" id="PTHR30477:SF21">
    <property type="entry name" value="ABC-3 PROTEIN"/>
    <property type="match status" value="1"/>
</dbReference>
<sequence length="204" mass="22314">MLVIGLVLVYLVGWLTYKGMDPDEATSLFVGLTASGGVLASYYVLTRYPYSSRIWAVVFGDPLLSSRSDAVISMIVAILFMFFAYTTTREIVYIGADIEDARLSGLKVWLYDLALYTSIGIVVIVMINTVGFILEHVLILIPGLIAHYASKGVYRALTLSILIALFSFLAGLALAIGFDQSSSAMTGCLLVLEFGVVYFAGWYR</sequence>
<protein>
    <submittedName>
        <fullName evidence="7">ABC transporter</fullName>
    </submittedName>
</protein>
<evidence type="ECO:0000256" key="4">
    <source>
        <dbReference type="ARBA" id="ARBA00022989"/>
    </source>
</evidence>
<dbReference type="Proteomes" id="UP000002593">
    <property type="component" value="Chromosome"/>
</dbReference>
<keyword evidence="3 6" id="KW-0812">Transmembrane</keyword>
<dbReference type="Gene3D" id="1.10.3470.10">
    <property type="entry name" value="ABC transporter involved in vitamin B12 uptake, BtuC"/>
    <property type="match status" value="1"/>
</dbReference>
<dbReference type="STRING" id="415426.Hbut_1486"/>
<dbReference type="OrthoDB" id="19232at2157"/>
<feature type="transmembrane region" description="Helical" evidence="6">
    <location>
        <begin position="108"/>
        <end position="141"/>
    </location>
</feature>
<dbReference type="InterPro" id="IPR037294">
    <property type="entry name" value="ABC_BtuC-like"/>
</dbReference>
<dbReference type="Pfam" id="PF00950">
    <property type="entry name" value="ABC-3"/>
    <property type="match status" value="1"/>
</dbReference>
<dbReference type="EMBL" id="CP000493">
    <property type="protein sequence ID" value="ABM81310.1"/>
    <property type="molecule type" value="Genomic_DNA"/>
</dbReference>
<name>A2BMU9_HYPBU</name>
<evidence type="ECO:0000256" key="3">
    <source>
        <dbReference type="ARBA" id="ARBA00022692"/>
    </source>
</evidence>
<reference evidence="7 8" key="1">
    <citation type="journal article" date="2007" name="Archaea">
        <title>The genome of Hyperthermus butylicus: a sulfur-reducing, peptide fermenting, neutrophilic Crenarchaeote growing up to 108 degrees C.</title>
        <authorList>
            <person name="Brugger K."/>
            <person name="Chen L."/>
            <person name="Stark M."/>
            <person name="Zibat A."/>
            <person name="Redder P."/>
            <person name="Ruepp A."/>
            <person name="Awayez M."/>
            <person name="She Q."/>
            <person name="Garrett R.A."/>
            <person name="Klenk H.P."/>
        </authorList>
    </citation>
    <scope>NUCLEOTIDE SEQUENCE [LARGE SCALE GENOMIC DNA]</scope>
    <source>
        <strain evidence="8">DSM 5456 / JCM 9403 / PLM1-5</strain>
    </source>
</reference>